<keyword evidence="3" id="KW-0378">Hydrolase</keyword>
<accession>A0ABQ6MAH6</accession>
<dbReference type="PIRSF" id="PIRSF005211">
    <property type="entry name" value="Ab_hydro_YheT"/>
    <property type="match status" value="1"/>
</dbReference>
<sequence length="267" mass="30393">MYDTLDIGLLVSHLRETHHGPLFVVGFSMGAAKLTNFLGRTKTKSNVDGACCICCPWDFTENNSAVHKPNFVERCYHFIITNAVKLWVALHYSALSKNKRLKKKSPAFRRTRSGLLWWMGTHDMVSFDNTFTINWLGYDNVHEYYEAASPHNQLPNVTTPLLIINSRNDPLIPNVVNPGPEIMKDLPNAVAIECEYGGHIGFWTPFRGDWTAQCVISFIQQPHLNQRNLSKARSKTGIRRKNSQQIAQMLRVTSKTGLNDYKGIERM</sequence>
<dbReference type="InterPro" id="IPR029058">
    <property type="entry name" value="AB_hydrolase_fold"/>
</dbReference>
<evidence type="ECO:0000256" key="3">
    <source>
        <dbReference type="ARBA" id="ARBA00022801"/>
    </source>
</evidence>
<evidence type="ECO:0000256" key="1">
    <source>
        <dbReference type="ARBA" id="ARBA00010884"/>
    </source>
</evidence>
<dbReference type="Proteomes" id="UP001165060">
    <property type="component" value="Unassembled WGS sequence"/>
</dbReference>
<dbReference type="InterPro" id="IPR000952">
    <property type="entry name" value="AB_hydrolase_4_CS"/>
</dbReference>
<dbReference type="Pfam" id="PF00561">
    <property type="entry name" value="Abhydrolase_1"/>
    <property type="match status" value="1"/>
</dbReference>
<dbReference type="Gene3D" id="3.40.50.1820">
    <property type="entry name" value="alpha/beta hydrolase"/>
    <property type="match status" value="1"/>
</dbReference>
<protein>
    <recommendedName>
        <fullName evidence="4">AB hydrolase-1 domain-containing protein</fullName>
    </recommendedName>
</protein>
<evidence type="ECO:0000259" key="4">
    <source>
        <dbReference type="Pfam" id="PF00561"/>
    </source>
</evidence>
<organism evidence="5 6">
    <name type="scientific">Tetraparma gracilis</name>
    <dbReference type="NCBI Taxonomy" id="2962635"/>
    <lineage>
        <taxon>Eukaryota</taxon>
        <taxon>Sar</taxon>
        <taxon>Stramenopiles</taxon>
        <taxon>Ochrophyta</taxon>
        <taxon>Bolidophyceae</taxon>
        <taxon>Parmales</taxon>
        <taxon>Triparmaceae</taxon>
        <taxon>Tetraparma</taxon>
    </lineage>
</organism>
<proteinExistence type="inferred from homology"/>
<evidence type="ECO:0000256" key="2">
    <source>
        <dbReference type="ARBA" id="ARBA00022487"/>
    </source>
</evidence>
<reference evidence="5 6" key="1">
    <citation type="journal article" date="2023" name="Commun. Biol.">
        <title>Genome analysis of Parmales, the sister group of diatoms, reveals the evolutionary specialization of diatoms from phago-mixotrophs to photoautotrophs.</title>
        <authorList>
            <person name="Ban H."/>
            <person name="Sato S."/>
            <person name="Yoshikawa S."/>
            <person name="Yamada K."/>
            <person name="Nakamura Y."/>
            <person name="Ichinomiya M."/>
            <person name="Sato N."/>
            <person name="Blanc-Mathieu R."/>
            <person name="Endo H."/>
            <person name="Kuwata A."/>
            <person name="Ogata H."/>
        </authorList>
    </citation>
    <scope>NUCLEOTIDE SEQUENCE [LARGE SCALE GENOMIC DNA]</scope>
</reference>
<gene>
    <name evidence="5" type="ORF">TeGR_g4297</name>
</gene>
<dbReference type="SUPFAM" id="SSF53474">
    <property type="entry name" value="alpha/beta-Hydrolases"/>
    <property type="match status" value="1"/>
</dbReference>
<dbReference type="PANTHER" id="PTHR10794">
    <property type="entry name" value="ABHYDROLASE DOMAIN-CONTAINING PROTEIN"/>
    <property type="match status" value="1"/>
</dbReference>
<feature type="non-terminal residue" evidence="5">
    <location>
        <position position="267"/>
    </location>
</feature>
<comment type="caution">
    <text evidence="5">The sequence shown here is derived from an EMBL/GenBank/DDBJ whole genome shotgun (WGS) entry which is preliminary data.</text>
</comment>
<dbReference type="PROSITE" id="PS01133">
    <property type="entry name" value="UPF0017"/>
    <property type="match status" value="1"/>
</dbReference>
<keyword evidence="6" id="KW-1185">Reference proteome</keyword>
<dbReference type="InterPro" id="IPR012020">
    <property type="entry name" value="ABHD4"/>
</dbReference>
<keyword evidence="2" id="KW-0719">Serine esterase</keyword>
<evidence type="ECO:0000313" key="6">
    <source>
        <dbReference type="Proteomes" id="UP001165060"/>
    </source>
</evidence>
<dbReference type="PANTHER" id="PTHR10794:SF63">
    <property type="entry name" value="ALPHA_BETA HYDROLASE 1, ISOFORM A"/>
    <property type="match status" value="1"/>
</dbReference>
<dbReference type="EMBL" id="BRYB01005299">
    <property type="protein sequence ID" value="GMI22754.1"/>
    <property type="molecule type" value="Genomic_DNA"/>
</dbReference>
<comment type="similarity">
    <text evidence="1">Belongs to the AB hydrolase superfamily. AB hydrolase 4 family.</text>
</comment>
<evidence type="ECO:0000313" key="5">
    <source>
        <dbReference type="EMBL" id="GMI22754.1"/>
    </source>
</evidence>
<dbReference type="InterPro" id="IPR000073">
    <property type="entry name" value="AB_hydrolase_1"/>
</dbReference>
<dbReference type="InterPro" id="IPR050960">
    <property type="entry name" value="AB_hydrolase_4_sf"/>
</dbReference>
<feature type="domain" description="AB hydrolase-1" evidence="4">
    <location>
        <begin position="17"/>
        <end position="203"/>
    </location>
</feature>
<name>A0ABQ6MAH6_9STRA</name>